<dbReference type="InterPro" id="IPR009739">
    <property type="entry name" value="LprI-like_N"/>
</dbReference>
<evidence type="ECO:0000313" key="3">
    <source>
        <dbReference type="EMBL" id="POZ61879.1"/>
    </source>
</evidence>
<dbReference type="EMBL" id="PQWB01000043">
    <property type="protein sequence ID" value="POZ61879.1"/>
    <property type="molecule type" value="Genomic_DNA"/>
</dbReference>
<reference evidence="4" key="1">
    <citation type="submission" date="2018-02" db="EMBL/GenBank/DDBJ databases">
        <authorList>
            <person name="O'Hara-Hanley K."/>
            <person name="Soby S."/>
        </authorList>
    </citation>
    <scope>NUCLEOTIDE SEQUENCE [LARGE SCALE GENOMIC DNA]</scope>
    <source>
        <strain evidence="4">MWU14-2602</strain>
    </source>
</reference>
<feature type="signal peptide" evidence="1">
    <location>
        <begin position="1"/>
        <end position="20"/>
    </location>
</feature>
<evidence type="ECO:0000259" key="2">
    <source>
        <dbReference type="Pfam" id="PF07007"/>
    </source>
</evidence>
<organism evidence="3 4">
    <name type="scientific">Chromobacterium alticapitis</name>
    <dbReference type="NCBI Taxonomy" id="2073169"/>
    <lineage>
        <taxon>Bacteria</taxon>
        <taxon>Pseudomonadati</taxon>
        <taxon>Pseudomonadota</taxon>
        <taxon>Betaproteobacteria</taxon>
        <taxon>Neisseriales</taxon>
        <taxon>Chromobacteriaceae</taxon>
        <taxon>Chromobacterium</taxon>
    </lineage>
</organism>
<dbReference type="RefSeq" id="WP_103902814.1">
    <property type="nucleotide sequence ID" value="NZ_PQWB01000043.1"/>
</dbReference>
<dbReference type="PANTHER" id="PTHR39176">
    <property type="entry name" value="PERIPLASMIC PROTEIN-RELATED"/>
    <property type="match status" value="1"/>
</dbReference>
<dbReference type="Pfam" id="PF07007">
    <property type="entry name" value="LprI"/>
    <property type="match status" value="1"/>
</dbReference>
<gene>
    <name evidence="3" type="ORF">C2I19_11390</name>
</gene>
<keyword evidence="4" id="KW-1185">Reference proteome</keyword>
<feature type="domain" description="Lysozyme inhibitor LprI-like N-terminal" evidence="2">
    <location>
        <begin position="25"/>
        <end position="124"/>
    </location>
</feature>
<name>A0A2S5DFT1_9NEIS</name>
<feature type="chain" id="PRO_5015440985" description="Lysozyme inhibitor LprI-like N-terminal domain-containing protein" evidence="1">
    <location>
        <begin position="21"/>
        <end position="129"/>
    </location>
</feature>
<protein>
    <recommendedName>
        <fullName evidence="2">Lysozyme inhibitor LprI-like N-terminal domain-containing protein</fullName>
    </recommendedName>
</protein>
<proteinExistence type="predicted"/>
<sequence>MKPAYFLPLALLAASHAAFAEDDPCRDAKTTLEINDCMQKQFEGKDKLLNQRYQDLLQKLRQDDAETADKDKPSRMLMQAQRKWIAFRDADCDAKYQIYIGGTIRNAVYLGCKIERTEQRIKELDPALW</sequence>
<accession>A0A2S5DFT1</accession>
<dbReference type="AlphaFoldDB" id="A0A2S5DFT1"/>
<dbReference type="Gene3D" id="1.20.1270.180">
    <property type="match status" value="1"/>
</dbReference>
<evidence type="ECO:0000313" key="4">
    <source>
        <dbReference type="Proteomes" id="UP000237082"/>
    </source>
</evidence>
<keyword evidence="1" id="KW-0732">Signal</keyword>
<comment type="caution">
    <text evidence="3">The sequence shown here is derived from an EMBL/GenBank/DDBJ whole genome shotgun (WGS) entry which is preliminary data.</text>
</comment>
<dbReference type="PANTHER" id="PTHR39176:SF1">
    <property type="entry name" value="PERIPLASMIC PROTEIN"/>
    <property type="match status" value="1"/>
</dbReference>
<dbReference type="OrthoDB" id="7340239at2"/>
<dbReference type="Proteomes" id="UP000237082">
    <property type="component" value="Unassembled WGS sequence"/>
</dbReference>
<evidence type="ECO:0000256" key="1">
    <source>
        <dbReference type="SAM" id="SignalP"/>
    </source>
</evidence>